<evidence type="ECO:0000259" key="8">
    <source>
        <dbReference type="Pfam" id="PF08439"/>
    </source>
</evidence>
<name>A0A2H0XDU9_UNCKA</name>
<organism evidence="9 10">
    <name type="scientific">candidate division WWE3 bacterium CG08_land_8_20_14_0_20_41_10</name>
    <dbReference type="NCBI Taxonomy" id="1975085"/>
    <lineage>
        <taxon>Bacteria</taxon>
        <taxon>Katanobacteria</taxon>
    </lineage>
</organism>
<dbReference type="Proteomes" id="UP000231252">
    <property type="component" value="Unassembled WGS sequence"/>
</dbReference>
<dbReference type="PANTHER" id="PTHR11804:SF84">
    <property type="entry name" value="SACCHAROLYSIN"/>
    <property type="match status" value="1"/>
</dbReference>
<dbReference type="InterPro" id="IPR045090">
    <property type="entry name" value="Pept_M3A_M3B"/>
</dbReference>
<evidence type="ECO:0000256" key="2">
    <source>
        <dbReference type="ARBA" id="ARBA00022723"/>
    </source>
</evidence>
<sequence>MPICYNSPYMIKTKWDLSSLLEGDADPKVDQIIAQAQKAYQYFVNKWQARSDYLESPQILKEALDEFEALACNYDGTGSVGYYFSLRYCQDQSNPQIKAQNNKIREIEVKMANEVEFFTNRLCKILPKPQKLMLSYPELKPYRHFLEKLFESAKYTLSEPEEKILNLKSQTSFGNWVNMVQEFVSKEEREVLDEAGQRVVKPLSDFISLVNSQNKEVRDVSAQAVNEVLAKHVDSAEHELNSILLDKKIDDELRGLERPDTGRHLSDDIDTRVVDALVEAVSARFDISTRYYKLKAKMLGVLKLAYHERNVTLGDLGRNYSYEKAVELVGDTFKSLDSQFAEIFTQMVQNGQIDVFPQKGKYGGAFCTHKRLGDPSYILLNHTEKLSDVTTLGHEMGHAINNVLIGCAQNALNNDTPLSTAEVASTFMEDFVFARASADYAPKDKLHLLMEKLNDDISAIFRQVACYKFEQELHKLYREKNYLTKEEIGALFTKHMSAYMGNAVEQSPGSQNWWVYWNHIRSFFYVYSYASGQLISKSLQNMVRQDGQSIEKVKKFLSAGLSESPKALFLDMGIDIGGVKFWNQGLAEVEALLKEAESLAG</sequence>
<evidence type="ECO:0000313" key="9">
    <source>
        <dbReference type="EMBL" id="PIS22308.1"/>
    </source>
</evidence>
<dbReference type="SUPFAM" id="SSF55486">
    <property type="entry name" value="Metalloproteases ('zincins'), catalytic domain"/>
    <property type="match status" value="1"/>
</dbReference>
<keyword evidence="5 6" id="KW-0482">Metalloprotease</keyword>
<dbReference type="InterPro" id="IPR013647">
    <property type="entry name" value="OligopepF_N_dom"/>
</dbReference>
<evidence type="ECO:0000256" key="6">
    <source>
        <dbReference type="RuleBase" id="RU003435"/>
    </source>
</evidence>
<dbReference type="Gene3D" id="1.20.140.70">
    <property type="entry name" value="Oligopeptidase f, N-terminal domain"/>
    <property type="match status" value="1"/>
</dbReference>
<feature type="domain" description="Oligopeptidase F N-terminal" evidence="8">
    <location>
        <begin position="131"/>
        <end position="178"/>
    </location>
</feature>
<comment type="cofactor">
    <cofactor evidence="6">
        <name>Zn(2+)</name>
        <dbReference type="ChEBI" id="CHEBI:29105"/>
    </cofactor>
    <text evidence="6">Binds 1 zinc ion.</text>
</comment>
<dbReference type="GO" id="GO:0046872">
    <property type="term" value="F:metal ion binding"/>
    <property type="evidence" value="ECO:0007669"/>
    <property type="project" value="UniProtKB-UniRule"/>
</dbReference>
<dbReference type="GO" id="GO:0006508">
    <property type="term" value="P:proteolysis"/>
    <property type="evidence" value="ECO:0007669"/>
    <property type="project" value="UniProtKB-KW"/>
</dbReference>
<dbReference type="Pfam" id="PF01432">
    <property type="entry name" value="Peptidase_M3"/>
    <property type="match status" value="1"/>
</dbReference>
<dbReference type="CDD" id="cd09610">
    <property type="entry name" value="M3B_PepF"/>
    <property type="match status" value="1"/>
</dbReference>
<dbReference type="GO" id="GO:0006518">
    <property type="term" value="P:peptide metabolic process"/>
    <property type="evidence" value="ECO:0007669"/>
    <property type="project" value="TreeGrafter"/>
</dbReference>
<dbReference type="InterPro" id="IPR001567">
    <property type="entry name" value="Pept_M3A_M3B_dom"/>
</dbReference>
<evidence type="ECO:0000256" key="5">
    <source>
        <dbReference type="ARBA" id="ARBA00023049"/>
    </source>
</evidence>
<evidence type="ECO:0000256" key="1">
    <source>
        <dbReference type="ARBA" id="ARBA00022670"/>
    </source>
</evidence>
<evidence type="ECO:0008006" key="11">
    <source>
        <dbReference type="Google" id="ProtNLM"/>
    </source>
</evidence>
<keyword evidence="1 6" id="KW-0645">Protease</keyword>
<dbReference type="Pfam" id="PF08439">
    <property type="entry name" value="Peptidase_M3_N"/>
    <property type="match status" value="1"/>
</dbReference>
<evidence type="ECO:0000313" key="10">
    <source>
        <dbReference type="Proteomes" id="UP000231252"/>
    </source>
</evidence>
<dbReference type="Gene3D" id="1.10.1370.20">
    <property type="entry name" value="Oligoendopeptidase f, C-terminal domain"/>
    <property type="match status" value="1"/>
</dbReference>
<evidence type="ECO:0000256" key="3">
    <source>
        <dbReference type="ARBA" id="ARBA00022801"/>
    </source>
</evidence>
<feature type="domain" description="Peptidase M3A/M3B catalytic" evidence="7">
    <location>
        <begin position="212"/>
        <end position="583"/>
    </location>
</feature>
<keyword evidence="2 6" id="KW-0479">Metal-binding</keyword>
<comment type="caution">
    <text evidence="9">The sequence shown here is derived from an EMBL/GenBank/DDBJ whole genome shotgun (WGS) entry which is preliminary data.</text>
</comment>
<protein>
    <recommendedName>
        <fullName evidence="11">Oligoendopeptidase F</fullName>
    </recommendedName>
</protein>
<evidence type="ECO:0000259" key="7">
    <source>
        <dbReference type="Pfam" id="PF01432"/>
    </source>
</evidence>
<evidence type="ECO:0000256" key="4">
    <source>
        <dbReference type="ARBA" id="ARBA00022833"/>
    </source>
</evidence>
<dbReference type="EMBL" id="PEYU01000059">
    <property type="protein sequence ID" value="PIS22308.1"/>
    <property type="molecule type" value="Genomic_DNA"/>
</dbReference>
<dbReference type="InterPro" id="IPR042088">
    <property type="entry name" value="OligoPept_F_C"/>
</dbReference>
<proteinExistence type="inferred from homology"/>
<dbReference type="GO" id="GO:0004222">
    <property type="term" value="F:metalloendopeptidase activity"/>
    <property type="evidence" value="ECO:0007669"/>
    <property type="project" value="InterPro"/>
</dbReference>
<reference evidence="10" key="1">
    <citation type="submission" date="2017-09" db="EMBL/GenBank/DDBJ databases">
        <title>Depth-based differentiation of microbial function through sediment-hosted aquifers and enrichment of novel symbionts in the deep terrestrial subsurface.</title>
        <authorList>
            <person name="Probst A.J."/>
            <person name="Ladd B."/>
            <person name="Jarett J.K."/>
            <person name="Geller-Mcgrath D.E."/>
            <person name="Sieber C.M.K."/>
            <person name="Emerson J.B."/>
            <person name="Anantharaman K."/>
            <person name="Thomas B.C."/>
            <person name="Malmstrom R."/>
            <person name="Stieglmeier M."/>
            <person name="Klingl A."/>
            <person name="Woyke T."/>
            <person name="Ryan C.M."/>
            <person name="Banfield J.F."/>
        </authorList>
    </citation>
    <scope>NUCLEOTIDE SEQUENCE [LARGE SCALE GENOMIC DNA]</scope>
</reference>
<comment type="similarity">
    <text evidence="6">Belongs to the peptidase M3 family.</text>
</comment>
<dbReference type="AlphaFoldDB" id="A0A2H0XDU9"/>
<dbReference type="PANTHER" id="PTHR11804">
    <property type="entry name" value="PROTEASE M3 THIMET OLIGOPEPTIDASE-RELATED"/>
    <property type="match status" value="1"/>
</dbReference>
<keyword evidence="3 6" id="KW-0378">Hydrolase</keyword>
<accession>A0A2H0XDU9</accession>
<keyword evidence="4 6" id="KW-0862">Zinc</keyword>
<gene>
    <name evidence="9" type="ORF">COT50_02660</name>
</gene>